<reference evidence="4 5" key="1">
    <citation type="submission" date="2019-05" db="EMBL/GenBank/DDBJ databases">
        <title>We sequenced the genome of Paenibacillus hemerocallicola KCTC 33185 for further insight into its adaptation and study the phylogeny of Paenibacillus.</title>
        <authorList>
            <person name="Narsing Rao M.P."/>
        </authorList>
    </citation>
    <scope>NUCLEOTIDE SEQUENCE [LARGE SCALE GENOMIC DNA]</scope>
    <source>
        <strain evidence="4 5">KCTC 33185</strain>
    </source>
</reference>
<dbReference type="PANTHER" id="PTHR43420">
    <property type="entry name" value="ACETYLTRANSFERASE"/>
    <property type="match status" value="1"/>
</dbReference>
<dbReference type="CDD" id="cd04301">
    <property type="entry name" value="NAT_SF"/>
    <property type="match status" value="1"/>
</dbReference>
<evidence type="ECO:0000313" key="5">
    <source>
        <dbReference type="Proteomes" id="UP000307943"/>
    </source>
</evidence>
<dbReference type="GO" id="GO:0016747">
    <property type="term" value="F:acyltransferase activity, transferring groups other than amino-acyl groups"/>
    <property type="evidence" value="ECO:0007669"/>
    <property type="project" value="InterPro"/>
</dbReference>
<evidence type="ECO:0000259" key="3">
    <source>
        <dbReference type="PROSITE" id="PS51186"/>
    </source>
</evidence>
<dbReference type="SUPFAM" id="SSF55729">
    <property type="entry name" value="Acyl-CoA N-acyltransferases (Nat)"/>
    <property type="match status" value="1"/>
</dbReference>
<protein>
    <submittedName>
        <fullName evidence="4">GNAT family N-acetyltransferase</fullName>
    </submittedName>
</protein>
<dbReference type="InterPro" id="IPR050680">
    <property type="entry name" value="YpeA/RimI_acetyltransf"/>
</dbReference>
<accession>A0A5C4T7I0</accession>
<dbReference type="InterPro" id="IPR016181">
    <property type="entry name" value="Acyl_CoA_acyltransferase"/>
</dbReference>
<dbReference type="EMBL" id="VDCQ01000027">
    <property type="protein sequence ID" value="TNJ64590.1"/>
    <property type="molecule type" value="Genomic_DNA"/>
</dbReference>
<keyword evidence="2" id="KW-0012">Acyltransferase</keyword>
<gene>
    <name evidence="4" type="ORF">FE784_19245</name>
</gene>
<feature type="domain" description="N-acetyltransferase" evidence="3">
    <location>
        <begin position="13"/>
        <end position="147"/>
    </location>
</feature>
<evidence type="ECO:0000256" key="2">
    <source>
        <dbReference type="ARBA" id="ARBA00023315"/>
    </source>
</evidence>
<dbReference type="PROSITE" id="PS51186">
    <property type="entry name" value="GNAT"/>
    <property type="match status" value="1"/>
</dbReference>
<comment type="caution">
    <text evidence="4">The sequence shown here is derived from an EMBL/GenBank/DDBJ whole genome shotgun (WGS) entry which is preliminary data.</text>
</comment>
<name>A0A5C4T7I0_9BACL</name>
<keyword evidence="5" id="KW-1185">Reference proteome</keyword>
<evidence type="ECO:0000256" key="1">
    <source>
        <dbReference type="ARBA" id="ARBA00022679"/>
    </source>
</evidence>
<dbReference type="InterPro" id="IPR000182">
    <property type="entry name" value="GNAT_dom"/>
</dbReference>
<dbReference type="OrthoDB" id="2638380at2"/>
<evidence type="ECO:0000313" key="4">
    <source>
        <dbReference type="EMBL" id="TNJ64590.1"/>
    </source>
</evidence>
<dbReference type="RefSeq" id="WP_139603850.1">
    <property type="nucleotide sequence ID" value="NZ_VDCQ01000027.1"/>
</dbReference>
<dbReference type="Proteomes" id="UP000307943">
    <property type="component" value="Unassembled WGS sequence"/>
</dbReference>
<dbReference type="Pfam" id="PF00583">
    <property type="entry name" value="Acetyltransf_1"/>
    <property type="match status" value="1"/>
</dbReference>
<sequence length="158" mass="18246">MIRTRNPRRDDRIILDLVKRELFAYTLQTMPDLRWDAAEVRRRLNRNVTFVAVPGRLKTVGFASVKKNGKDMFLDMLAVDRDSQGRGWGSALLKEAERYARNKGCSTVRLFVDEANGKARMFYARYGYTEQGYIPTVRSIAMSKTLQPLPVKNVRQPM</sequence>
<proteinExistence type="predicted"/>
<dbReference type="Gene3D" id="3.40.630.30">
    <property type="match status" value="1"/>
</dbReference>
<keyword evidence="1 4" id="KW-0808">Transferase</keyword>
<dbReference type="PANTHER" id="PTHR43420:SF12">
    <property type="entry name" value="N-ACETYLTRANSFERASE DOMAIN-CONTAINING PROTEIN"/>
    <property type="match status" value="1"/>
</dbReference>
<organism evidence="4 5">
    <name type="scientific">Paenibacillus hemerocallicola</name>
    <dbReference type="NCBI Taxonomy" id="1172614"/>
    <lineage>
        <taxon>Bacteria</taxon>
        <taxon>Bacillati</taxon>
        <taxon>Bacillota</taxon>
        <taxon>Bacilli</taxon>
        <taxon>Bacillales</taxon>
        <taxon>Paenibacillaceae</taxon>
        <taxon>Paenibacillus</taxon>
    </lineage>
</organism>
<dbReference type="AlphaFoldDB" id="A0A5C4T7I0"/>